<comment type="cofactor">
    <cofactor evidence="1">
        <name>Zn(2+)</name>
        <dbReference type="ChEBI" id="CHEBI:29105"/>
    </cofactor>
</comment>
<accession>A0A6J6ZF58</accession>
<evidence type="ECO:0000256" key="1">
    <source>
        <dbReference type="ARBA" id="ARBA00001947"/>
    </source>
</evidence>
<gene>
    <name evidence="7" type="ORF">UFOPK3204_00118</name>
</gene>
<dbReference type="FunFam" id="3.40.50.720:FF:000003">
    <property type="entry name" value="S-(hydroxymethyl)glutathione dehydrogenase"/>
    <property type="match status" value="1"/>
</dbReference>
<organism evidence="7">
    <name type="scientific">freshwater metagenome</name>
    <dbReference type="NCBI Taxonomy" id="449393"/>
    <lineage>
        <taxon>unclassified sequences</taxon>
        <taxon>metagenomes</taxon>
        <taxon>ecological metagenomes</taxon>
    </lineage>
</organism>
<dbReference type="Pfam" id="PF08240">
    <property type="entry name" value="ADH_N"/>
    <property type="match status" value="1"/>
</dbReference>
<protein>
    <submittedName>
        <fullName evidence="7">Unannotated protein</fullName>
    </submittedName>
</protein>
<evidence type="ECO:0000313" key="7">
    <source>
        <dbReference type="EMBL" id="CAB4820390.1"/>
    </source>
</evidence>
<dbReference type="PANTHER" id="PTHR43350">
    <property type="entry name" value="NAD-DEPENDENT ALCOHOL DEHYDROGENASE"/>
    <property type="match status" value="1"/>
</dbReference>
<dbReference type="Pfam" id="PF00107">
    <property type="entry name" value="ADH_zinc_N"/>
    <property type="match status" value="1"/>
</dbReference>
<proteinExistence type="inferred from homology"/>
<keyword evidence="5" id="KW-0560">Oxidoreductase</keyword>
<sequence length="375" mass="39326">MTLQRSFRAAVLEECGRPLAIRELQIPELGASQVLINVRYSGVCRSQLMEARGMRGDDPWLPHLLGHEGVGTVVETGPGVTKVSPGQVVIIGWIQSSGLTSANPIFMSGDVRINAGAATTFSEMTVVSENRVYAKPEGVSDKAAVLFGCALLTGAGMVLNELPPRETDNIIVMGLGGVGMAAVIGALTAQPAMVIAVDISPEKRALALELGADIALDSWDPEFVDHIRDLTDGGADACFECAGTTATIELALDCVRPAGGTVLFASHPPAGDRIRVDPFHLISGKKLLGSWGGGAKPDSDIPRMAAAIRGRGIDLEVLVSDEYALEEVNQALDDMEAGRTIRPLLGLDELCASDTPDFSAGNGVLMAMGDGRIDQ</sequence>
<feature type="domain" description="Enoyl reductase (ER)" evidence="6">
    <location>
        <begin position="16"/>
        <end position="341"/>
    </location>
</feature>
<dbReference type="PANTHER" id="PTHR43350:SF21">
    <property type="entry name" value="S-NITROSOMYCOTHIOL REDUCTASE MSCR"/>
    <property type="match status" value="1"/>
</dbReference>
<dbReference type="Gene3D" id="3.90.180.10">
    <property type="entry name" value="Medium-chain alcohol dehydrogenases, catalytic domain"/>
    <property type="match status" value="2"/>
</dbReference>
<dbReference type="InterPro" id="IPR036291">
    <property type="entry name" value="NAD(P)-bd_dom_sf"/>
</dbReference>
<comment type="similarity">
    <text evidence="2">Belongs to the zinc-containing alcohol dehydrogenase family.</text>
</comment>
<dbReference type="PROSITE" id="PS00059">
    <property type="entry name" value="ADH_ZINC"/>
    <property type="match status" value="1"/>
</dbReference>
<keyword evidence="4" id="KW-0862">Zinc</keyword>
<dbReference type="GO" id="GO:0016491">
    <property type="term" value="F:oxidoreductase activity"/>
    <property type="evidence" value="ECO:0007669"/>
    <property type="project" value="UniProtKB-KW"/>
</dbReference>
<evidence type="ECO:0000259" key="6">
    <source>
        <dbReference type="SMART" id="SM00829"/>
    </source>
</evidence>
<dbReference type="InterPro" id="IPR013149">
    <property type="entry name" value="ADH-like_C"/>
</dbReference>
<evidence type="ECO:0000256" key="4">
    <source>
        <dbReference type="ARBA" id="ARBA00022833"/>
    </source>
</evidence>
<dbReference type="InterPro" id="IPR013154">
    <property type="entry name" value="ADH-like_N"/>
</dbReference>
<dbReference type="SUPFAM" id="SSF51735">
    <property type="entry name" value="NAD(P)-binding Rossmann-fold domains"/>
    <property type="match status" value="1"/>
</dbReference>
<keyword evidence="3" id="KW-0479">Metal-binding</keyword>
<evidence type="ECO:0000256" key="5">
    <source>
        <dbReference type="ARBA" id="ARBA00023002"/>
    </source>
</evidence>
<evidence type="ECO:0000256" key="2">
    <source>
        <dbReference type="ARBA" id="ARBA00008072"/>
    </source>
</evidence>
<dbReference type="SMART" id="SM00829">
    <property type="entry name" value="PKS_ER"/>
    <property type="match status" value="1"/>
</dbReference>
<dbReference type="EMBL" id="CAFABK010000003">
    <property type="protein sequence ID" value="CAB4820390.1"/>
    <property type="molecule type" value="Genomic_DNA"/>
</dbReference>
<dbReference type="SUPFAM" id="SSF50129">
    <property type="entry name" value="GroES-like"/>
    <property type="match status" value="1"/>
</dbReference>
<dbReference type="InterPro" id="IPR020843">
    <property type="entry name" value="ER"/>
</dbReference>
<dbReference type="AlphaFoldDB" id="A0A6J6ZF58"/>
<dbReference type="InterPro" id="IPR002328">
    <property type="entry name" value="ADH_Zn_CS"/>
</dbReference>
<dbReference type="InterPro" id="IPR011032">
    <property type="entry name" value="GroES-like_sf"/>
</dbReference>
<dbReference type="Gene3D" id="3.40.50.720">
    <property type="entry name" value="NAD(P)-binding Rossmann-like Domain"/>
    <property type="match status" value="1"/>
</dbReference>
<dbReference type="GO" id="GO:0008270">
    <property type="term" value="F:zinc ion binding"/>
    <property type="evidence" value="ECO:0007669"/>
    <property type="project" value="InterPro"/>
</dbReference>
<evidence type="ECO:0000256" key="3">
    <source>
        <dbReference type="ARBA" id="ARBA00022723"/>
    </source>
</evidence>
<reference evidence="7" key="1">
    <citation type="submission" date="2020-05" db="EMBL/GenBank/DDBJ databases">
        <authorList>
            <person name="Chiriac C."/>
            <person name="Salcher M."/>
            <person name="Ghai R."/>
            <person name="Kavagutti S V."/>
        </authorList>
    </citation>
    <scope>NUCLEOTIDE SEQUENCE</scope>
</reference>
<name>A0A6J6ZF58_9ZZZZ</name>